<feature type="chain" id="PRO_5032979212" evidence="8">
    <location>
        <begin position="19"/>
        <end position="696"/>
    </location>
</feature>
<dbReference type="GO" id="GO:0045454">
    <property type="term" value="P:cell redox homeostasis"/>
    <property type="evidence" value="ECO:0007669"/>
    <property type="project" value="TreeGrafter"/>
</dbReference>
<reference evidence="10 11" key="1">
    <citation type="submission" date="2020-08" db="EMBL/GenBank/DDBJ databases">
        <title>Genomic Encyclopedia of Type Strains, Phase IV (KMG-IV): sequencing the most valuable type-strain genomes for metagenomic binning, comparative biology and taxonomic classification.</title>
        <authorList>
            <person name="Goeker M."/>
        </authorList>
    </citation>
    <scope>NUCLEOTIDE SEQUENCE [LARGE SCALE GENOMIC DNA]</scope>
    <source>
        <strain evidence="10 11">DSM 102189</strain>
    </source>
</reference>
<dbReference type="GO" id="GO:0005886">
    <property type="term" value="C:plasma membrane"/>
    <property type="evidence" value="ECO:0007669"/>
    <property type="project" value="UniProtKB-SubCell"/>
</dbReference>
<feature type="domain" description="Thioredoxin" evidence="9">
    <location>
        <begin position="567"/>
        <end position="696"/>
    </location>
</feature>
<organism evidence="10 11">
    <name type="scientific">Polymorphobacter multimanifer</name>
    <dbReference type="NCBI Taxonomy" id="1070431"/>
    <lineage>
        <taxon>Bacteria</taxon>
        <taxon>Pseudomonadati</taxon>
        <taxon>Pseudomonadota</taxon>
        <taxon>Alphaproteobacteria</taxon>
        <taxon>Sphingomonadales</taxon>
        <taxon>Sphingosinicellaceae</taxon>
        <taxon>Polymorphobacter</taxon>
    </lineage>
</organism>
<evidence type="ECO:0000313" key="10">
    <source>
        <dbReference type="EMBL" id="MBB6227744.1"/>
    </source>
</evidence>
<feature type="transmembrane region" description="Helical" evidence="7">
    <location>
        <begin position="551"/>
        <end position="571"/>
    </location>
</feature>
<dbReference type="GO" id="GO:0015035">
    <property type="term" value="F:protein-disulfide reductase activity"/>
    <property type="evidence" value="ECO:0007669"/>
    <property type="project" value="TreeGrafter"/>
</dbReference>
<dbReference type="InterPro" id="IPR013766">
    <property type="entry name" value="Thioredoxin_domain"/>
</dbReference>
<protein>
    <submittedName>
        <fullName evidence="10">Thiol:disulfide interchange protein/DsbC/DsbD-like thiol-disulfide interchange protein</fullName>
    </submittedName>
</protein>
<comment type="subcellular location">
    <subcellularLocation>
        <location evidence="1">Cell membrane</location>
        <topology evidence="1">Multi-pass membrane protein</topology>
    </subcellularLocation>
</comment>
<feature type="transmembrane region" description="Helical" evidence="7">
    <location>
        <begin position="424"/>
        <end position="452"/>
    </location>
</feature>
<keyword evidence="6 7" id="KW-0472">Membrane</keyword>
<feature type="transmembrane region" description="Helical" evidence="7">
    <location>
        <begin position="458"/>
        <end position="481"/>
    </location>
</feature>
<dbReference type="AlphaFoldDB" id="A0A841L554"/>
<accession>A0A841L554</accession>
<dbReference type="PROSITE" id="PS51352">
    <property type="entry name" value="THIOREDOXIN_2"/>
    <property type="match status" value="1"/>
</dbReference>
<proteinExistence type="predicted"/>
<dbReference type="EMBL" id="JACIIV010000012">
    <property type="protein sequence ID" value="MBB6227744.1"/>
    <property type="molecule type" value="Genomic_DNA"/>
</dbReference>
<dbReference type="RefSeq" id="WP_184198879.1">
    <property type="nucleotide sequence ID" value="NZ_JACIIV010000012.1"/>
</dbReference>
<evidence type="ECO:0000256" key="5">
    <source>
        <dbReference type="ARBA" id="ARBA00022989"/>
    </source>
</evidence>
<evidence type="ECO:0000256" key="1">
    <source>
        <dbReference type="ARBA" id="ARBA00004651"/>
    </source>
</evidence>
<keyword evidence="3 7" id="KW-0812">Transmembrane</keyword>
<keyword evidence="11" id="KW-1185">Reference proteome</keyword>
<gene>
    <name evidence="10" type="ORF">FHS79_001923</name>
</gene>
<dbReference type="InterPro" id="IPR036249">
    <property type="entry name" value="Thioredoxin-like_sf"/>
</dbReference>
<sequence>MIRLFIALLALLAFPAAAQPAADLEHTRISIAAETSTPAPGQPLSLIITLSPKDGWHNYWSNPGDAGAPTRLEWTLPEGTPAPAEPRYPVPETLLVSGLMNHVYAHPNALVAEVTPPAGLTPGTSFPISVKIDWLVCSDQQCVPEFATLTLPLTIGDGAADAAASAAFAKAREALPKPVDWKIRHKTEGDRFILAMPFANPGDVKAAHFFPDRDGIIDYAAPQTVTVIGDELRIETTAASMPDLAAPLTGLIRIDRQAGETLGFTFTAEPGAVPAAGTPLAASGSGGSDGEAADWSGLLPILGLAILGGLVLNIMPCVFPILSLKALSLAKGNVEAPKARADALAYAAGVILVTTALGGLVLGLRAAGSEIGWAFQLQDPRVIGFLLLLVTAIALNLAGLFEINLTTGNLGSSVTARGDAVGSFATGALAAFIATPCTGPFMAGALGAALVLPPVAGLLVFAGLGFGLALPFLLIGFVPALRRRLPKPGAWMNRLRAILSVPMFLTALALAWVLGRQAGVDGMAIGLLGAVLLGLFLWWLGARQHGGSSTWLPTGAALAATVAAVLLIPVGTTPSATAAPTEVAGSLDARPYTPEALAALRAEGQPVFLYMTADWCITCKVNEKGALGSATVAQAFKTKGIKVLEGDWTRPNPAISAWLAEHKRAGIPVYAYYAPDGSERELPQILSESDLTSLAT</sequence>
<dbReference type="Proteomes" id="UP000538147">
    <property type="component" value="Unassembled WGS sequence"/>
</dbReference>
<feature type="transmembrane region" description="Helical" evidence="7">
    <location>
        <begin position="493"/>
        <end position="514"/>
    </location>
</feature>
<dbReference type="InterPro" id="IPR003834">
    <property type="entry name" value="Cyt_c_assmbl_TM_dom"/>
</dbReference>
<dbReference type="InterPro" id="IPR028250">
    <property type="entry name" value="DsbDN"/>
</dbReference>
<dbReference type="GO" id="GO:0017004">
    <property type="term" value="P:cytochrome complex assembly"/>
    <property type="evidence" value="ECO:0007669"/>
    <property type="project" value="UniProtKB-KW"/>
</dbReference>
<evidence type="ECO:0000256" key="7">
    <source>
        <dbReference type="SAM" id="Phobius"/>
    </source>
</evidence>
<evidence type="ECO:0000256" key="3">
    <source>
        <dbReference type="ARBA" id="ARBA00022692"/>
    </source>
</evidence>
<dbReference type="Pfam" id="PF02683">
    <property type="entry name" value="DsbD_TM"/>
    <property type="match status" value="1"/>
</dbReference>
<evidence type="ECO:0000259" key="9">
    <source>
        <dbReference type="PROSITE" id="PS51352"/>
    </source>
</evidence>
<feature type="transmembrane region" description="Helical" evidence="7">
    <location>
        <begin position="382"/>
        <end position="403"/>
    </location>
</feature>
<dbReference type="Gene3D" id="3.40.30.10">
    <property type="entry name" value="Glutaredoxin"/>
    <property type="match status" value="1"/>
</dbReference>
<keyword evidence="5 7" id="KW-1133">Transmembrane helix</keyword>
<dbReference type="CDD" id="cd02953">
    <property type="entry name" value="DsbDgamma"/>
    <property type="match status" value="1"/>
</dbReference>
<evidence type="ECO:0000313" key="11">
    <source>
        <dbReference type="Proteomes" id="UP000538147"/>
    </source>
</evidence>
<dbReference type="PANTHER" id="PTHR32234">
    <property type="entry name" value="THIOL:DISULFIDE INTERCHANGE PROTEIN DSBD"/>
    <property type="match status" value="1"/>
</dbReference>
<keyword evidence="2" id="KW-1003">Cell membrane</keyword>
<dbReference type="InterPro" id="IPR035671">
    <property type="entry name" value="DsbD_gamma"/>
</dbReference>
<feature type="transmembrane region" description="Helical" evidence="7">
    <location>
        <begin position="298"/>
        <end position="322"/>
    </location>
</feature>
<comment type="caution">
    <text evidence="10">The sequence shown here is derived from an EMBL/GenBank/DDBJ whole genome shotgun (WGS) entry which is preliminary data.</text>
</comment>
<dbReference type="SUPFAM" id="SSF52833">
    <property type="entry name" value="Thioredoxin-like"/>
    <property type="match status" value="1"/>
</dbReference>
<name>A0A841L554_9SPHN</name>
<evidence type="ECO:0000256" key="2">
    <source>
        <dbReference type="ARBA" id="ARBA00022475"/>
    </source>
</evidence>
<dbReference type="PANTHER" id="PTHR32234:SF3">
    <property type="entry name" value="SUPPRESSION OF COPPER SENSITIVITY PROTEIN"/>
    <property type="match status" value="1"/>
</dbReference>
<keyword evidence="4" id="KW-0201">Cytochrome c-type biogenesis</keyword>
<feature type="transmembrane region" description="Helical" evidence="7">
    <location>
        <begin position="343"/>
        <end position="362"/>
    </location>
</feature>
<dbReference type="Pfam" id="PF13899">
    <property type="entry name" value="Thioredoxin_7"/>
    <property type="match status" value="1"/>
</dbReference>
<evidence type="ECO:0000256" key="4">
    <source>
        <dbReference type="ARBA" id="ARBA00022748"/>
    </source>
</evidence>
<dbReference type="Pfam" id="PF11412">
    <property type="entry name" value="DsbD_N"/>
    <property type="match status" value="1"/>
</dbReference>
<evidence type="ECO:0000256" key="8">
    <source>
        <dbReference type="SAM" id="SignalP"/>
    </source>
</evidence>
<feature type="transmembrane region" description="Helical" evidence="7">
    <location>
        <begin position="520"/>
        <end position="539"/>
    </location>
</feature>
<feature type="signal peptide" evidence="8">
    <location>
        <begin position="1"/>
        <end position="18"/>
    </location>
</feature>
<evidence type="ECO:0000256" key="6">
    <source>
        <dbReference type="ARBA" id="ARBA00023136"/>
    </source>
</evidence>
<keyword evidence="8" id="KW-0732">Signal</keyword>